<accession>A0ABV5SP42</accession>
<gene>
    <name evidence="2" type="ORF">ACFFQV_07405</name>
</gene>
<feature type="transmembrane region" description="Helical" evidence="1">
    <location>
        <begin position="36"/>
        <end position="61"/>
    </location>
</feature>
<dbReference type="EMBL" id="JBHMBL010000001">
    <property type="protein sequence ID" value="MFB9642115.1"/>
    <property type="molecule type" value="Genomic_DNA"/>
</dbReference>
<proteinExistence type="predicted"/>
<dbReference type="RefSeq" id="WP_157424855.1">
    <property type="nucleotide sequence ID" value="NZ_BAAANI010000007.1"/>
</dbReference>
<keyword evidence="1" id="KW-1133">Transmembrane helix</keyword>
<keyword evidence="1" id="KW-0472">Membrane</keyword>
<evidence type="ECO:0000313" key="3">
    <source>
        <dbReference type="Proteomes" id="UP001589667"/>
    </source>
</evidence>
<protein>
    <submittedName>
        <fullName evidence="2">Uncharacterized protein</fullName>
    </submittedName>
</protein>
<keyword evidence="3" id="KW-1185">Reference proteome</keyword>
<dbReference type="Proteomes" id="UP001589667">
    <property type="component" value="Unassembled WGS sequence"/>
</dbReference>
<organism evidence="2 3">
    <name type="scientific">Agromyces lapidis</name>
    <dbReference type="NCBI Taxonomy" id="279574"/>
    <lineage>
        <taxon>Bacteria</taxon>
        <taxon>Bacillati</taxon>
        <taxon>Actinomycetota</taxon>
        <taxon>Actinomycetes</taxon>
        <taxon>Micrococcales</taxon>
        <taxon>Microbacteriaceae</taxon>
        <taxon>Agromyces</taxon>
    </lineage>
</organism>
<feature type="transmembrane region" description="Helical" evidence="1">
    <location>
        <begin position="73"/>
        <end position="94"/>
    </location>
</feature>
<comment type="caution">
    <text evidence="2">The sequence shown here is derived from an EMBL/GenBank/DDBJ whole genome shotgun (WGS) entry which is preliminary data.</text>
</comment>
<sequence length="107" mass="11112">MTEATCAVLSAVYPLVLITVVLEQRSIDLGIRRRRWFRAVTFTIVAGALVGLGLSVIGVQLHGLGPVAGVANWLVGLIAVGGLGFLLLSVLATLQAEEDAETDAEAG</sequence>
<name>A0ABV5SP42_9MICO</name>
<feature type="transmembrane region" description="Helical" evidence="1">
    <location>
        <begin position="6"/>
        <end position="24"/>
    </location>
</feature>
<reference evidence="2 3" key="1">
    <citation type="submission" date="2024-09" db="EMBL/GenBank/DDBJ databases">
        <authorList>
            <person name="Sun Q."/>
            <person name="Mori K."/>
        </authorList>
    </citation>
    <scope>NUCLEOTIDE SEQUENCE [LARGE SCALE GENOMIC DNA]</scope>
    <source>
        <strain evidence="2 3">JCM 14321</strain>
    </source>
</reference>
<keyword evidence="1" id="KW-0812">Transmembrane</keyword>
<evidence type="ECO:0000313" key="2">
    <source>
        <dbReference type="EMBL" id="MFB9642115.1"/>
    </source>
</evidence>
<evidence type="ECO:0000256" key="1">
    <source>
        <dbReference type="SAM" id="Phobius"/>
    </source>
</evidence>